<reference evidence="3 4" key="1">
    <citation type="journal article" date="2019" name="Genome Biol. Evol.">
        <title>Insights into the evolution of the New World diploid cottons (Gossypium, subgenus Houzingenia) based on genome sequencing.</title>
        <authorList>
            <person name="Grover C.E."/>
            <person name="Arick M.A. 2nd"/>
            <person name="Thrash A."/>
            <person name="Conover J.L."/>
            <person name="Sanders W.S."/>
            <person name="Peterson D.G."/>
            <person name="Frelichowski J.E."/>
            <person name="Scheffler J.A."/>
            <person name="Scheffler B.E."/>
            <person name="Wendel J.F."/>
        </authorList>
    </citation>
    <scope>NUCLEOTIDE SEQUENCE [LARGE SCALE GENOMIC DNA]</scope>
    <source>
        <strain evidence="3">4</strain>
        <tissue evidence="3">Leaf</tissue>
    </source>
</reference>
<dbReference type="PANTHER" id="PTHR35218:SF9">
    <property type="entry name" value="ENDONUCLEASE_EXONUCLEASE_PHOSPHATASE DOMAIN-CONTAINING PROTEIN"/>
    <property type="match status" value="1"/>
</dbReference>
<feature type="region of interest" description="Disordered" evidence="1">
    <location>
        <begin position="95"/>
        <end position="128"/>
    </location>
</feature>
<evidence type="ECO:0000256" key="1">
    <source>
        <dbReference type="SAM" id="MobiDB-lite"/>
    </source>
</evidence>
<feature type="region of interest" description="Disordered" evidence="1">
    <location>
        <begin position="17"/>
        <end position="47"/>
    </location>
</feature>
<dbReference type="GO" id="GO:0003824">
    <property type="term" value="F:catalytic activity"/>
    <property type="evidence" value="ECO:0007669"/>
    <property type="project" value="InterPro"/>
</dbReference>
<evidence type="ECO:0000313" key="4">
    <source>
        <dbReference type="Proteomes" id="UP000593574"/>
    </source>
</evidence>
<feature type="domain" description="Endonuclease/exonuclease/phosphatase" evidence="2">
    <location>
        <begin position="297"/>
        <end position="477"/>
    </location>
</feature>
<evidence type="ECO:0000313" key="3">
    <source>
        <dbReference type="EMBL" id="MBA0703844.1"/>
    </source>
</evidence>
<feature type="non-terminal residue" evidence="3">
    <location>
        <position position="478"/>
    </location>
</feature>
<dbReference type="Pfam" id="PF03372">
    <property type="entry name" value="Exo_endo_phos"/>
    <property type="match status" value="1"/>
</dbReference>
<evidence type="ECO:0000259" key="2">
    <source>
        <dbReference type="Pfam" id="PF03372"/>
    </source>
</evidence>
<keyword evidence="4" id="KW-1185">Reference proteome</keyword>
<dbReference type="InterPro" id="IPR036691">
    <property type="entry name" value="Endo/exonu/phosph_ase_sf"/>
</dbReference>
<dbReference type="Gene3D" id="3.60.10.10">
    <property type="entry name" value="Endonuclease/exonuclease/phosphatase"/>
    <property type="match status" value="1"/>
</dbReference>
<dbReference type="PANTHER" id="PTHR35218">
    <property type="entry name" value="RNASE H DOMAIN-CONTAINING PROTEIN"/>
    <property type="match status" value="1"/>
</dbReference>
<name>A0A7J8YXK0_9ROSI</name>
<dbReference type="EMBL" id="JABEZV010000001">
    <property type="protein sequence ID" value="MBA0703844.1"/>
    <property type="molecule type" value="Genomic_DNA"/>
</dbReference>
<dbReference type="Proteomes" id="UP000593574">
    <property type="component" value="Unassembled WGS sequence"/>
</dbReference>
<sequence length="478" mass="52975">MSKPLLSLSSLTIRKEPHKDLKKKGKAVLIGSQAKPSTGKKSANDGSKKFNLGLSVGKYLKGQARDSKAINLLNDHSTGGTKMVLDPQASLVVKKQTHSISNEQAPSNVSSGLQQEAQGPKESATDLSKLSSAMHDSLPSAEGNNRSLISDQVKVDPHFSLQKQAKHVVHFNPTFEENSFVNVEVKEGVLEARNHSAVVFKNKNILEPVSEETGGSGPSTGIKLPREVFKRQNAKVTGSEGGWKLNKTLKGPRNRFKNFENIRVPFADSMKRAVELIASEIDGKSAMDLSRQKGERAEFSSTAFREYNNQHKLDIFSLLEPRISGTKADTIIAKLGWDKSYRVKAVGFSRGIWIGWKDSIGLEVIGNHPQFILSCICSNLHPNPTFVAFVYGSPNKLKRKILWNDLSRSIPLGYDPWMAIGDFNAILSSDDKKGSHVKGRRCQFFGEFMDKAQLHDRSFQGPLFTWHRVNLSKRLDRA</sequence>
<dbReference type="AlphaFoldDB" id="A0A7J8YXK0"/>
<accession>A0A7J8YXK0</accession>
<organism evidence="3 4">
    <name type="scientific">Gossypium laxum</name>
    <dbReference type="NCBI Taxonomy" id="34288"/>
    <lineage>
        <taxon>Eukaryota</taxon>
        <taxon>Viridiplantae</taxon>
        <taxon>Streptophyta</taxon>
        <taxon>Embryophyta</taxon>
        <taxon>Tracheophyta</taxon>
        <taxon>Spermatophyta</taxon>
        <taxon>Magnoliopsida</taxon>
        <taxon>eudicotyledons</taxon>
        <taxon>Gunneridae</taxon>
        <taxon>Pentapetalae</taxon>
        <taxon>rosids</taxon>
        <taxon>malvids</taxon>
        <taxon>Malvales</taxon>
        <taxon>Malvaceae</taxon>
        <taxon>Malvoideae</taxon>
        <taxon>Gossypium</taxon>
    </lineage>
</organism>
<proteinExistence type="predicted"/>
<dbReference type="SUPFAM" id="SSF56219">
    <property type="entry name" value="DNase I-like"/>
    <property type="match status" value="1"/>
</dbReference>
<gene>
    <name evidence="3" type="ORF">Golax_016138</name>
</gene>
<dbReference type="InterPro" id="IPR005135">
    <property type="entry name" value="Endo/exonuclease/phosphatase"/>
</dbReference>
<protein>
    <recommendedName>
        <fullName evidence="2">Endonuclease/exonuclease/phosphatase domain-containing protein</fullName>
    </recommendedName>
</protein>
<comment type="caution">
    <text evidence="3">The sequence shown here is derived from an EMBL/GenBank/DDBJ whole genome shotgun (WGS) entry which is preliminary data.</text>
</comment>
<feature type="compositionally biased region" description="Polar residues" evidence="1">
    <location>
        <begin position="98"/>
        <end position="117"/>
    </location>
</feature>